<evidence type="ECO:0000256" key="5">
    <source>
        <dbReference type="ARBA" id="ARBA00023136"/>
    </source>
</evidence>
<dbReference type="Proteomes" id="UP000291832">
    <property type="component" value="Unassembled WGS sequence"/>
</dbReference>
<dbReference type="EMBL" id="SHKI01000002">
    <property type="protein sequence ID" value="RZT68429.1"/>
    <property type="molecule type" value="Genomic_DNA"/>
</dbReference>
<feature type="transmembrane region" description="Helical" evidence="7">
    <location>
        <begin position="128"/>
        <end position="155"/>
    </location>
</feature>
<feature type="transmembrane region" description="Helical" evidence="7">
    <location>
        <begin position="377"/>
        <end position="397"/>
    </location>
</feature>
<dbReference type="PIRSF" id="PIRSF006060">
    <property type="entry name" value="AA_transporter"/>
    <property type="match status" value="1"/>
</dbReference>
<accession>A0A4V6MDK9</accession>
<feature type="transmembrane region" description="Helical" evidence="7">
    <location>
        <begin position="403"/>
        <end position="427"/>
    </location>
</feature>
<evidence type="ECO:0000256" key="3">
    <source>
        <dbReference type="ARBA" id="ARBA00022692"/>
    </source>
</evidence>
<evidence type="ECO:0000256" key="4">
    <source>
        <dbReference type="ARBA" id="ARBA00022989"/>
    </source>
</evidence>
<dbReference type="GO" id="GO:0022857">
    <property type="term" value="F:transmembrane transporter activity"/>
    <property type="evidence" value="ECO:0007669"/>
    <property type="project" value="InterPro"/>
</dbReference>
<feature type="transmembrane region" description="Helical" evidence="7">
    <location>
        <begin position="88"/>
        <end position="107"/>
    </location>
</feature>
<feature type="transmembrane region" description="Helical" evidence="7">
    <location>
        <begin position="439"/>
        <end position="461"/>
    </location>
</feature>
<feature type="compositionally biased region" description="Low complexity" evidence="6">
    <location>
        <begin position="12"/>
        <end position="27"/>
    </location>
</feature>
<keyword evidence="2" id="KW-1003">Cell membrane</keyword>
<dbReference type="PANTHER" id="PTHR42770">
    <property type="entry name" value="AMINO ACID TRANSPORTER-RELATED"/>
    <property type="match status" value="1"/>
</dbReference>
<evidence type="ECO:0000256" key="7">
    <source>
        <dbReference type="SAM" id="Phobius"/>
    </source>
</evidence>
<reference evidence="8 9" key="1">
    <citation type="journal article" date="2015" name="Stand. Genomic Sci.">
        <title>Genomic Encyclopedia of Bacterial and Archaeal Type Strains, Phase III: the genomes of soil and plant-associated and newly described type strains.</title>
        <authorList>
            <person name="Whitman W.B."/>
            <person name="Woyke T."/>
            <person name="Klenk H.P."/>
            <person name="Zhou Y."/>
            <person name="Lilburn T.G."/>
            <person name="Beck B.J."/>
            <person name="De Vos P."/>
            <person name="Vandamme P."/>
            <person name="Eisen J.A."/>
            <person name="Garrity G."/>
            <person name="Hugenholtz P."/>
            <person name="Kyrpides N.C."/>
        </authorList>
    </citation>
    <scope>NUCLEOTIDE SEQUENCE [LARGE SCALE GENOMIC DNA]</scope>
    <source>
        <strain evidence="8 9">RF6</strain>
    </source>
</reference>
<keyword evidence="4 7" id="KW-1133">Transmembrane helix</keyword>
<sequence>MDLARVVARTVSGGSSRGPAARSAGSASAGGGSDSDATADSPAAGLQRGSLGTLDIVFFVVAAAAPLAVVAGAAPLAFRLGGVGAPGAYLFSGLVYILCAAGLTAFASHVRNAGAFYAFVGHGLGRPAAAGTAVVALLSYALICFGFYGFFGFYAASSMRDLFGIELHWSIYAALALAVIAVLGYRQITVGARILGVLMAAEVAILVVIAVAVLATEGTSNFTLEPFAPSRVFDAGSGSMFVLALGAFLGFESTAIYSEEAKNPKRTIPRATYLAVGFLAVFYGFITWIAVAALGLDGLVETSLSDTFQGMYFMLADSYLGPWAKIAMDVLMVTSLFAATLAFHNATSRYLFALGRDGIVSRRFGATHPRFASPFRASIAVSLAAIVPILVTVTLSGDPYLHLLLWTNGVGIVGIVFLQLLCMIAVLRYFWRDRRGHGAFRVVIAPGLGAIGLTLGLWLMLSNFDLLTDLQGWANAALVAPVLLLGIAGVVWAVWLRRRRPEVYAGIGQGTRTIDVATAAGEAAAHPE</sequence>
<feature type="transmembrane region" description="Helical" evidence="7">
    <location>
        <begin position="323"/>
        <end position="343"/>
    </location>
</feature>
<dbReference type="InterPro" id="IPR050367">
    <property type="entry name" value="APC_superfamily"/>
</dbReference>
<feature type="region of interest" description="Disordered" evidence="6">
    <location>
        <begin position="9"/>
        <end position="41"/>
    </location>
</feature>
<feature type="transmembrane region" description="Helical" evidence="7">
    <location>
        <begin position="272"/>
        <end position="296"/>
    </location>
</feature>
<dbReference type="AlphaFoldDB" id="A0A4V6MDK9"/>
<dbReference type="InterPro" id="IPR002293">
    <property type="entry name" value="AA/rel_permease1"/>
</dbReference>
<evidence type="ECO:0000256" key="2">
    <source>
        <dbReference type="ARBA" id="ARBA00022475"/>
    </source>
</evidence>
<dbReference type="RefSeq" id="WP_130452420.1">
    <property type="nucleotide sequence ID" value="NZ_QYAG01000004.1"/>
</dbReference>
<proteinExistence type="predicted"/>
<evidence type="ECO:0000313" key="8">
    <source>
        <dbReference type="EMBL" id="RZT68429.1"/>
    </source>
</evidence>
<evidence type="ECO:0000256" key="1">
    <source>
        <dbReference type="ARBA" id="ARBA00004651"/>
    </source>
</evidence>
<comment type="caution">
    <text evidence="8">The sequence shown here is derived from an EMBL/GenBank/DDBJ whole genome shotgun (WGS) entry which is preliminary data.</text>
</comment>
<keyword evidence="9" id="KW-1185">Reference proteome</keyword>
<dbReference type="Pfam" id="PF13520">
    <property type="entry name" value="AA_permease_2"/>
    <property type="match status" value="1"/>
</dbReference>
<keyword evidence="3 7" id="KW-0812">Transmembrane</keyword>
<evidence type="ECO:0000313" key="9">
    <source>
        <dbReference type="Proteomes" id="UP000291832"/>
    </source>
</evidence>
<evidence type="ECO:0000256" key="6">
    <source>
        <dbReference type="SAM" id="MobiDB-lite"/>
    </source>
</evidence>
<feature type="transmembrane region" description="Helical" evidence="7">
    <location>
        <begin position="192"/>
        <end position="215"/>
    </location>
</feature>
<dbReference type="Gene3D" id="1.20.1740.10">
    <property type="entry name" value="Amino acid/polyamine transporter I"/>
    <property type="match status" value="1"/>
</dbReference>
<gene>
    <name evidence="8" type="ORF">EV139_0152</name>
</gene>
<organism evidence="8 9">
    <name type="scientific">Leucobacter luti</name>
    <dbReference type="NCBI Taxonomy" id="340320"/>
    <lineage>
        <taxon>Bacteria</taxon>
        <taxon>Bacillati</taxon>
        <taxon>Actinomycetota</taxon>
        <taxon>Actinomycetes</taxon>
        <taxon>Micrococcales</taxon>
        <taxon>Microbacteriaceae</taxon>
        <taxon>Leucobacter</taxon>
    </lineage>
</organism>
<feature type="transmembrane region" description="Helical" evidence="7">
    <location>
        <begin position="473"/>
        <end position="495"/>
    </location>
</feature>
<feature type="transmembrane region" description="Helical" evidence="7">
    <location>
        <begin position="56"/>
        <end position="76"/>
    </location>
</feature>
<name>A0A4V6MDK9_9MICO</name>
<comment type="subcellular location">
    <subcellularLocation>
        <location evidence="1">Cell membrane</location>
        <topology evidence="1">Multi-pass membrane protein</topology>
    </subcellularLocation>
</comment>
<feature type="transmembrane region" description="Helical" evidence="7">
    <location>
        <begin position="167"/>
        <end position="185"/>
    </location>
</feature>
<protein>
    <submittedName>
        <fullName evidence="8">Amino acid/polyamine/organocation transporter (APC superfamily)</fullName>
    </submittedName>
</protein>
<feature type="transmembrane region" description="Helical" evidence="7">
    <location>
        <begin position="235"/>
        <end position="251"/>
    </location>
</feature>
<dbReference type="GO" id="GO:0005886">
    <property type="term" value="C:plasma membrane"/>
    <property type="evidence" value="ECO:0007669"/>
    <property type="project" value="UniProtKB-SubCell"/>
</dbReference>
<keyword evidence="5 7" id="KW-0472">Membrane</keyword>
<dbReference type="PANTHER" id="PTHR42770:SF16">
    <property type="entry name" value="AMINO ACID PERMEASE"/>
    <property type="match status" value="1"/>
</dbReference>